<keyword evidence="2" id="KW-1185">Reference proteome</keyword>
<accession>A0A6A6EFZ3</accession>
<proteinExistence type="predicted"/>
<organism evidence="1 2">
    <name type="scientific">Zopfia rhizophila CBS 207.26</name>
    <dbReference type="NCBI Taxonomy" id="1314779"/>
    <lineage>
        <taxon>Eukaryota</taxon>
        <taxon>Fungi</taxon>
        <taxon>Dikarya</taxon>
        <taxon>Ascomycota</taxon>
        <taxon>Pezizomycotina</taxon>
        <taxon>Dothideomycetes</taxon>
        <taxon>Dothideomycetes incertae sedis</taxon>
        <taxon>Zopfiaceae</taxon>
        <taxon>Zopfia</taxon>
    </lineage>
</organism>
<name>A0A6A6EFZ3_9PEZI</name>
<dbReference type="InterPro" id="IPR011051">
    <property type="entry name" value="RmlC_Cupin_sf"/>
</dbReference>
<dbReference type="Proteomes" id="UP000800200">
    <property type="component" value="Unassembled WGS sequence"/>
</dbReference>
<evidence type="ECO:0000313" key="1">
    <source>
        <dbReference type="EMBL" id="KAF2190441.1"/>
    </source>
</evidence>
<dbReference type="OrthoDB" id="9976870at2759"/>
<evidence type="ECO:0000313" key="2">
    <source>
        <dbReference type="Proteomes" id="UP000800200"/>
    </source>
</evidence>
<dbReference type="Gene3D" id="2.60.120.10">
    <property type="entry name" value="Jelly Rolls"/>
    <property type="match status" value="1"/>
</dbReference>
<dbReference type="AlphaFoldDB" id="A0A6A6EFZ3"/>
<evidence type="ECO:0008006" key="3">
    <source>
        <dbReference type="Google" id="ProtNLM"/>
    </source>
</evidence>
<dbReference type="InterPro" id="IPR014710">
    <property type="entry name" value="RmlC-like_jellyroll"/>
</dbReference>
<reference evidence="1" key="1">
    <citation type="journal article" date="2020" name="Stud. Mycol.">
        <title>101 Dothideomycetes genomes: a test case for predicting lifestyles and emergence of pathogens.</title>
        <authorList>
            <person name="Haridas S."/>
            <person name="Albert R."/>
            <person name="Binder M."/>
            <person name="Bloem J."/>
            <person name="Labutti K."/>
            <person name="Salamov A."/>
            <person name="Andreopoulos B."/>
            <person name="Baker S."/>
            <person name="Barry K."/>
            <person name="Bills G."/>
            <person name="Bluhm B."/>
            <person name="Cannon C."/>
            <person name="Castanera R."/>
            <person name="Culley D."/>
            <person name="Daum C."/>
            <person name="Ezra D."/>
            <person name="Gonzalez J."/>
            <person name="Henrissat B."/>
            <person name="Kuo A."/>
            <person name="Liang C."/>
            <person name="Lipzen A."/>
            <person name="Lutzoni F."/>
            <person name="Magnuson J."/>
            <person name="Mondo S."/>
            <person name="Nolan M."/>
            <person name="Ohm R."/>
            <person name="Pangilinan J."/>
            <person name="Park H.-J."/>
            <person name="Ramirez L."/>
            <person name="Alfaro M."/>
            <person name="Sun H."/>
            <person name="Tritt A."/>
            <person name="Yoshinaga Y."/>
            <person name="Zwiers L.-H."/>
            <person name="Turgeon B."/>
            <person name="Goodwin S."/>
            <person name="Spatafora J."/>
            <person name="Crous P."/>
            <person name="Grigoriev I."/>
        </authorList>
    </citation>
    <scope>NUCLEOTIDE SEQUENCE</scope>
    <source>
        <strain evidence="1">CBS 207.26</strain>
    </source>
</reference>
<protein>
    <recommendedName>
        <fullName evidence="3">Cupin 2 conserved barrel domain-containing protein</fullName>
    </recommendedName>
</protein>
<sequence length="232" mass="26875">MAPAPQVDIPRNTKVIAGPIHMYDGSFIVEFLEPPPELHATVLMRSTYKYDHPLNQKGKSHPQSPPLHIHFDQSETFCVVSGKVGTTHGWEARDRVWTKEDGACEVGPWFPHNFWPCPNAEEDTVFLVWAHPDQVSSPMDWLFFQNLLWFISDVSEGKTKLDILQIMLLQHASATALVMFPRAWFLGPLRWWIPWKFQGALAMVGQWLGYRSLMEKYTPKEEWAKYIRAKKE</sequence>
<dbReference type="SUPFAM" id="SSF51182">
    <property type="entry name" value="RmlC-like cupins"/>
    <property type="match status" value="1"/>
</dbReference>
<gene>
    <name evidence="1" type="ORF">K469DRAFT_623534</name>
</gene>
<dbReference type="EMBL" id="ML994618">
    <property type="protein sequence ID" value="KAF2190441.1"/>
    <property type="molecule type" value="Genomic_DNA"/>
</dbReference>